<feature type="region of interest" description="Disordered" evidence="1">
    <location>
        <begin position="1"/>
        <end position="41"/>
    </location>
</feature>
<dbReference type="Proteomes" id="UP000076871">
    <property type="component" value="Unassembled WGS sequence"/>
</dbReference>
<name>A0A165EMR8_9APHY</name>
<dbReference type="RefSeq" id="XP_040765129.1">
    <property type="nucleotide sequence ID" value="XM_040906973.1"/>
</dbReference>
<evidence type="ECO:0000256" key="1">
    <source>
        <dbReference type="SAM" id="MobiDB-lite"/>
    </source>
</evidence>
<feature type="compositionally biased region" description="Basic and acidic residues" evidence="1">
    <location>
        <begin position="20"/>
        <end position="33"/>
    </location>
</feature>
<dbReference type="GeneID" id="63824002"/>
<dbReference type="EMBL" id="KV427619">
    <property type="protein sequence ID" value="KZT07389.1"/>
    <property type="molecule type" value="Genomic_DNA"/>
</dbReference>
<proteinExistence type="predicted"/>
<reference evidence="2 3" key="1">
    <citation type="journal article" date="2016" name="Mol. Biol. Evol.">
        <title>Comparative Genomics of Early-Diverging Mushroom-Forming Fungi Provides Insights into the Origins of Lignocellulose Decay Capabilities.</title>
        <authorList>
            <person name="Nagy L.G."/>
            <person name="Riley R."/>
            <person name="Tritt A."/>
            <person name="Adam C."/>
            <person name="Daum C."/>
            <person name="Floudas D."/>
            <person name="Sun H."/>
            <person name="Yadav J.S."/>
            <person name="Pangilinan J."/>
            <person name="Larsson K.H."/>
            <person name="Matsuura K."/>
            <person name="Barry K."/>
            <person name="Labutti K."/>
            <person name="Kuo R."/>
            <person name="Ohm R.A."/>
            <person name="Bhattacharya S.S."/>
            <person name="Shirouzu T."/>
            <person name="Yoshinaga Y."/>
            <person name="Martin F.M."/>
            <person name="Grigoriev I.V."/>
            <person name="Hibbett D.S."/>
        </authorList>
    </citation>
    <scope>NUCLEOTIDE SEQUENCE [LARGE SCALE GENOMIC DNA]</scope>
    <source>
        <strain evidence="2 3">93-53</strain>
    </source>
</reference>
<dbReference type="AlphaFoldDB" id="A0A165EMR8"/>
<accession>A0A165EMR8</accession>
<organism evidence="2 3">
    <name type="scientific">Laetiporus sulphureus 93-53</name>
    <dbReference type="NCBI Taxonomy" id="1314785"/>
    <lineage>
        <taxon>Eukaryota</taxon>
        <taxon>Fungi</taxon>
        <taxon>Dikarya</taxon>
        <taxon>Basidiomycota</taxon>
        <taxon>Agaricomycotina</taxon>
        <taxon>Agaricomycetes</taxon>
        <taxon>Polyporales</taxon>
        <taxon>Laetiporus</taxon>
    </lineage>
</organism>
<evidence type="ECO:0000313" key="2">
    <source>
        <dbReference type="EMBL" id="KZT07389.1"/>
    </source>
</evidence>
<evidence type="ECO:0000313" key="3">
    <source>
        <dbReference type="Proteomes" id="UP000076871"/>
    </source>
</evidence>
<keyword evidence="3" id="KW-1185">Reference proteome</keyword>
<sequence length="160" mass="18142">MSFNGFSPSVDASSPPFDDSYGREISCKGREGTDDLQEVADSSQRRRLPSFSALWKASHRPRRLDMNMIVECSGMMLKEGRLDMLRTIKRGVKAHLVVIGPGEYLEQPTWLLAGVWVLPWNLGDLLCLSLEWVGHAETLQQFRQWQIGFDEERGTLQVSS</sequence>
<feature type="compositionally biased region" description="Polar residues" evidence="1">
    <location>
        <begin position="1"/>
        <end position="12"/>
    </location>
</feature>
<protein>
    <submittedName>
        <fullName evidence="2">Uncharacterized protein</fullName>
    </submittedName>
</protein>
<dbReference type="InParanoid" id="A0A165EMR8"/>
<gene>
    <name evidence="2" type="ORF">LAESUDRAFT_713504</name>
</gene>